<evidence type="ECO:0000313" key="3">
    <source>
        <dbReference type="Proteomes" id="UP001152876"/>
    </source>
</evidence>
<evidence type="ECO:0000256" key="1">
    <source>
        <dbReference type="SAM" id="MobiDB-lite"/>
    </source>
</evidence>
<sequence length="56" mass="5927">MGNKIVTEADRKATPRPKPIAGVSLTTPGRGQRVSLERGVATRSKKNPGKRSKKGG</sequence>
<protein>
    <submittedName>
        <fullName evidence="2">Uncharacterized protein</fullName>
    </submittedName>
</protein>
<dbReference type="AlphaFoldDB" id="A0A9X4SCA9"/>
<feature type="compositionally biased region" description="Basic residues" evidence="1">
    <location>
        <begin position="43"/>
        <end position="56"/>
    </location>
</feature>
<proteinExistence type="predicted"/>
<keyword evidence="3" id="KW-1185">Reference proteome</keyword>
<gene>
    <name evidence="2" type="ORF">H010_23770</name>
</gene>
<dbReference type="EMBL" id="AOGK01000035">
    <property type="protein sequence ID" value="MDG5978289.1"/>
    <property type="molecule type" value="Genomic_DNA"/>
</dbReference>
<name>A0A9X4SCA9_9BURK</name>
<accession>A0A9X4SCA9</accession>
<comment type="caution">
    <text evidence="2">The sequence shown here is derived from an EMBL/GenBank/DDBJ whole genome shotgun (WGS) entry which is preliminary data.</text>
</comment>
<reference evidence="2" key="1">
    <citation type="submission" date="2013-01" db="EMBL/GenBank/DDBJ databases">
        <title>Genome draft of Hydrogenophaga taeniospiralis 2K1.</title>
        <authorList>
            <person name="Gomila M."/>
            <person name="Lalucat J."/>
        </authorList>
    </citation>
    <scope>NUCLEOTIDE SEQUENCE</scope>
    <source>
        <strain evidence="2">CCUG 15921</strain>
    </source>
</reference>
<evidence type="ECO:0000313" key="2">
    <source>
        <dbReference type="EMBL" id="MDG5978289.1"/>
    </source>
</evidence>
<dbReference type="RefSeq" id="WP_169804780.1">
    <property type="nucleotide sequence ID" value="NZ_AOGK01000035.1"/>
</dbReference>
<dbReference type="Proteomes" id="UP001152876">
    <property type="component" value="Unassembled WGS sequence"/>
</dbReference>
<organism evidence="2 3">
    <name type="scientific">Hydrogenophaga taeniospiralis CCUG 15921</name>
    <dbReference type="NCBI Taxonomy" id="1281780"/>
    <lineage>
        <taxon>Bacteria</taxon>
        <taxon>Pseudomonadati</taxon>
        <taxon>Pseudomonadota</taxon>
        <taxon>Betaproteobacteria</taxon>
        <taxon>Burkholderiales</taxon>
        <taxon>Comamonadaceae</taxon>
        <taxon>Hydrogenophaga</taxon>
    </lineage>
</organism>
<feature type="region of interest" description="Disordered" evidence="1">
    <location>
        <begin position="1"/>
        <end position="56"/>
    </location>
</feature>